<proteinExistence type="predicted"/>
<keyword evidence="2" id="KW-1185">Reference proteome</keyword>
<dbReference type="AlphaFoldDB" id="T1GLC2"/>
<name>T1GLC2_MEGSC</name>
<dbReference type="EMBL" id="CAQQ02197376">
    <property type="status" value="NOT_ANNOTATED_CDS"/>
    <property type="molecule type" value="Genomic_DNA"/>
</dbReference>
<reference evidence="2" key="1">
    <citation type="submission" date="2013-02" db="EMBL/GenBank/DDBJ databases">
        <authorList>
            <person name="Hughes D."/>
        </authorList>
    </citation>
    <scope>NUCLEOTIDE SEQUENCE</scope>
    <source>
        <strain>Durham</strain>
        <strain evidence="2">NC isolate 2 -- Noor lab</strain>
    </source>
</reference>
<protein>
    <submittedName>
        <fullName evidence="1">Uncharacterized protein</fullName>
    </submittedName>
</protein>
<organism evidence="1 2">
    <name type="scientific">Megaselia scalaris</name>
    <name type="common">Humpbacked fly</name>
    <name type="synonym">Phora scalaris</name>
    <dbReference type="NCBI Taxonomy" id="36166"/>
    <lineage>
        <taxon>Eukaryota</taxon>
        <taxon>Metazoa</taxon>
        <taxon>Ecdysozoa</taxon>
        <taxon>Arthropoda</taxon>
        <taxon>Hexapoda</taxon>
        <taxon>Insecta</taxon>
        <taxon>Pterygota</taxon>
        <taxon>Neoptera</taxon>
        <taxon>Endopterygota</taxon>
        <taxon>Diptera</taxon>
        <taxon>Brachycera</taxon>
        <taxon>Muscomorpha</taxon>
        <taxon>Platypezoidea</taxon>
        <taxon>Phoridae</taxon>
        <taxon>Megaseliini</taxon>
        <taxon>Megaselia</taxon>
    </lineage>
</organism>
<dbReference type="HOGENOM" id="CLU_2852283_0_0_1"/>
<evidence type="ECO:0000313" key="2">
    <source>
        <dbReference type="Proteomes" id="UP000015102"/>
    </source>
</evidence>
<accession>T1GLC2</accession>
<evidence type="ECO:0000313" key="1">
    <source>
        <dbReference type="EnsemblMetazoa" id="MESCA004322-PA"/>
    </source>
</evidence>
<dbReference type="Proteomes" id="UP000015102">
    <property type="component" value="Unassembled WGS sequence"/>
</dbReference>
<reference evidence="1" key="2">
    <citation type="submission" date="2015-06" db="UniProtKB">
        <authorList>
            <consortium name="EnsemblMetazoa"/>
        </authorList>
    </citation>
    <scope>IDENTIFICATION</scope>
</reference>
<dbReference type="EnsemblMetazoa" id="MESCA004322-RA">
    <property type="protein sequence ID" value="MESCA004322-PA"/>
    <property type="gene ID" value="MESCA004322"/>
</dbReference>
<dbReference type="EMBL" id="CAQQ02197377">
    <property type="status" value="NOT_ANNOTATED_CDS"/>
    <property type="molecule type" value="Genomic_DNA"/>
</dbReference>
<sequence length="65" mass="7044">MKSATSKQILGYADDIDAIGKTPSEIIDKFLTIEKAANSVGFNVNGILQTDEIGAKPLRCLLKFM</sequence>